<proteinExistence type="inferred from homology"/>
<dbReference type="AlphaFoldDB" id="A0AAJ0DGE8"/>
<comment type="similarity">
    <text evidence="1">Belongs to the GMC oxidoreductase family.</text>
</comment>
<evidence type="ECO:0000256" key="1">
    <source>
        <dbReference type="ARBA" id="ARBA00010790"/>
    </source>
</evidence>
<dbReference type="Gene3D" id="3.50.50.60">
    <property type="entry name" value="FAD/NAD(P)-binding domain"/>
    <property type="match status" value="1"/>
</dbReference>
<organism evidence="3 4">
    <name type="scientific">Extremus antarcticus</name>
    <dbReference type="NCBI Taxonomy" id="702011"/>
    <lineage>
        <taxon>Eukaryota</taxon>
        <taxon>Fungi</taxon>
        <taxon>Dikarya</taxon>
        <taxon>Ascomycota</taxon>
        <taxon>Pezizomycotina</taxon>
        <taxon>Dothideomycetes</taxon>
        <taxon>Dothideomycetidae</taxon>
        <taxon>Mycosphaerellales</taxon>
        <taxon>Extremaceae</taxon>
        <taxon>Extremus</taxon>
    </lineage>
</organism>
<dbReference type="PANTHER" id="PTHR11552">
    <property type="entry name" value="GLUCOSE-METHANOL-CHOLINE GMC OXIDOREDUCTASE"/>
    <property type="match status" value="1"/>
</dbReference>
<evidence type="ECO:0000313" key="4">
    <source>
        <dbReference type="Proteomes" id="UP001271007"/>
    </source>
</evidence>
<feature type="signal peptide" evidence="2">
    <location>
        <begin position="1"/>
        <end position="21"/>
    </location>
</feature>
<protein>
    <recommendedName>
        <fullName evidence="5">Glucose-methanol-choline oxidoreductase N-terminal domain-containing protein</fullName>
    </recommendedName>
</protein>
<dbReference type="Proteomes" id="UP001271007">
    <property type="component" value="Unassembled WGS sequence"/>
</dbReference>
<comment type="caution">
    <text evidence="3">The sequence shown here is derived from an EMBL/GenBank/DDBJ whole genome shotgun (WGS) entry which is preliminary data.</text>
</comment>
<dbReference type="GO" id="GO:0016491">
    <property type="term" value="F:oxidoreductase activity"/>
    <property type="evidence" value="ECO:0007669"/>
    <property type="project" value="TreeGrafter"/>
</dbReference>
<dbReference type="PANTHER" id="PTHR11552:SF147">
    <property type="entry name" value="CHOLINE DEHYDROGENASE, MITOCHONDRIAL"/>
    <property type="match status" value="1"/>
</dbReference>
<evidence type="ECO:0008006" key="5">
    <source>
        <dbReference type="Google" id="ProtNLM"/>
    </source>
</evidence>
<dbReference type="InterPro" id="IPR012132">
    <property type="entry name" value="GMC_OxRdtase"/>
</dbReference>
<keyword evidence="4" id="KW-1185">Reference proteome</keyword>
<dbReference type="EMBL" id="JAWDJX010000040">
    <property type="protein sequence ID" value="KAK3049407.1"/>
    <property type="molecule type" value="Genomic_DNA"/>
</dbReference>
<evidence type="ECO:0000313" key="3">
    <source>
        <dbReference type="EMBL" id="KAK3049407.1"/>
    </source>
</evidence>
<dbReference type="GO" id="GO:0050660">
    <property type="term" value="F:flavin adenine dinucleotide binding"/>
    <property type="evidence" value="ECO:0007669"/>
    <property type="project" value="InterPro"/>
</dbReference>
<evidence type="ECO:0000256" key="2">
    <source>
        <dbReference type="SAM" id="SignalP"/>
    </source>
</evidence>
<gene>
    <name evidence="3" type="ORF">LTR09_009326</name>
</gene>
<name>A0AAJ0DGE8_9PEZI</name>
<dbReference type="SUPFAM" id="SSF51905">
    <property type="entry name" value="FAD/NAD(P)-binding domain"/>
    <property type="match status" value="1"/>
</dbReference>
<accession>A0AAJ0DGE8</accession>
<dbReference type="InterPro" id="IPR036188">
    <property type="entry name" value="FAD/NAD-bd_sf"/>
</dbReference>
<reference evidence="3" key="1">
    <citation type="submission" date="2023-04" db="EMBL/GenBank/DDBJ databases">
        <title>Black Yeasts Isolated from many extreme environments.</title>
        <authorList>
            <person name="Coleine C."/>
            <person name="Stajich J.E."/>
            <person name="Selbmann L."/>
        </authorList>
    </citation>
    <scope>NUCLEOTIDE SEQUENCE</scope>
    <source>
        <strain evidence="3">CCFEE 5312</strain>
    </source>
</reference>
<feature type="chain" id="PRO_5042585186" description="Glucose-methanol-choline oxidoreductase N-terminal domain-containing protein" evidence="2">
    <location>
        <begin position="22"/>
        <end position="274"/>
    </location>
</feature>
<keyword evidence="2" id="KW-0732">Signal</keyword>
<sequence length="274" mass="30523">MQLKLTAALFAALAISAPIDCTEDADVYEYIVVGSGPGGGSLAANIARAGHSVLLLEAGGDNGDDILQQMPFWASANAEMPDVLWAFFVGHYQNETQARRDSKFSYLMPNGSYYTGLDPPANAEPTPVRLRPFKTPADDVSSVQRDDDWDIIAQLTGDDSWLAENVRQHFNDLERNQYLPDSTEHGYDGYISTTLNRMDYLTSRPPLMDIVREVSNRLANTDPQTEEVFLEILDTDINNADTRRYEQQGIKQIGVPCRRAERAVLGSRLRCQDT</sequence>